<evidence type="ECO:0000256" key="1">
    <source>
        <dbReference type="SAM" id="MobiDB-lite"/>
    </source>
</evidence>
<comment type="caution">
    <text evidence="2">The sequence shown here is derived from an EMBL/GenBank/DDBJ whole genome shotgun (WGS) entry which is preliminary data.</text>
</comment>
<accession>A0A2B7Y6A8</accession>
<evidence type="ECO:0000313" key="3">
    <source>
        <dbReference type="Proteomes" id="UP000223968"/>
    </source>
</evidence>
<name>A0A2B7Y6A8_9EURO</name>
<dbReference type="SUPFAM" id="SSF48452">
    <property type="entry name" value="TPR-like"/>
    <property type="match status" value="1"/>
</dbReference>
<dbReference type="EMBL" id="PDNB01000013">
    <property type="protein sequence ID" value="PGH17056.1"/>
    <property type="molecule type" value="Genomic_DNA"/>
</dbReference>
<dbReference type="Gene3D" id="1.25.40.10">
    <property type="entry name" value="Tetratricopeptide repeat domain"/>
    <property type="match status" value="1"/>
</dbReference>
<organism evidence="2 3">
    <name type="scientific">Helicocarpus griseus UAMH5409</name>
    <dbReference type="NCBI Taxonomy" id="1447875"/>
    <lineage>
        <taxon>Eukaryota</taxon>
        <taxon>Fungi</taxon>
        <taxon>Dikarya</taxon>
        <taxon>Ascomycota</taxon>
        <taxon>Pezizomycotina</taxon>
        <taxon>Eurotiomycetes</taxon>
        <taxon>Eurotiomycetidae</taxon>
        <taxon>Onygenales</taxon>
        <taxon>Ajellomycetaceae</taxon>
        <taxon>Helicocarpus</taxon>
    </lineage>
</organism>
<dbReference type="STRING" id="1447875.A0A2B7Y6A8"/>
<evidence type="ECO:0000313" key="2">
    <source>
        <dbReference type="EMBL" id="PGH17056.1"/>
    </source>
</evidence>
<dbReference type="Proteomes" id="UP000223968">
    <property type="component" value="Unassembled WGS sequence"/>
</dbReference>
<sequence>MACFCHKLRAENLSDITEAEAEILRRVFNKAHLFNQGLLEPLPDTASVQKRPKKRPKTSSNSSSGWVQGKDVSQEERPSDAIQDLAAVVSQLEETYPNEELEVILKSNTVHHRIQEVPPQFAAAVNIILAIEGSDQIIEVKQLSKRVYYYALAKLHPKGKSIDQIVEKVFKNDKHIKQKVYHYLRLGNKWRTIVESVRSILSNILATKLSETEVTGIFCVLRSLSVWERAPPEACSAAISALAKKDIYQRITTFRPFVNSALRHISDTHRFIIHSCDRNGTMKLIPMDRRLHTTSKAASHWKASFTTAVSAALPELRGDCSEVTGLLLVLLCFLARSEVPLQLCVRGATPRKRWSEQGGIEETNALHTGLIPELVHAFSNHTHLNNALCELQSFSAISKKSDNACLLNPSILDRVLCSLSPDLHSFWRLQALIVAFRSVSWRYLEPGPLNMNLLIPHLRHTVHEVRVHDGFQDLAPNIRTDLILTLAEASRFPDMGWKRFAINQAKEVMGGLNDAYLQCCIAQRECLVYRTTGFMDEATSVIDRAPGPGQPPVAANKKAHAGFGQSAIQRALNHMQVDQLTLATDVLDAWQPLGQIPVAIEKVVLFRKHVILGKILRFQGKFEESLLNLEKSKNLADRCHNLDFDEDRCDLTCNLADTLRELERPVDAEHCLRAEITRQNQVSRPDLLKLALAECLFAQKRYAEVEAMCSEVESKPNLRKMEKVRLAITRAKVFHIKRDWESAFQCWTEAMQAVNQFTLTKGHTTRTILLSICDILRRQGQHELELKSRDQLTTLEKLAGTGGSLYWIAGLRHWLHHLQTPNGPHI</sequence>
<dbReference type="InterPro" id="IPR011990">
    <property type="entry name" value="TPR-like_helical_dom_sf"/>
</dbReference>
<proteinExistence type="predicted"/>
<reference evidence="2 3" key="1">
    <citation type="submission" date="2017-10" db="EMBL/GenBank/DDBJ databases">
        <title>Comparative genomics in systemic dimorphic fungi from Ajellomycetaceae.</title>
        <authorList>
            <person name="Munoz J.F."/>
            <person name="Mcewen J.G."/>
            <person name="Clay O.K."/>
            <person name="Cuomo C.A."/>
        </authorList>
    </citation>
    <scope>NUCLEOTIDE SEQUENCE [LARGE SCALE GENOMIC DNA]</scope>
    <source>
        <strain evidence="2 3">UAMH5409</strain>
    </source>
</reference>
<dbReference type="OrthoDB" id="4173893at2759"/>
<keyword evidence="3" id="KW-1185">Reference proteome</keyword>
<feature type="region of interest" description="Disordered" evidence="1">
    <location>
        <begin position="44"/>
        <end position="78"/>
    </location>
</feature>
<gene>
    <name evidence="2" type="ORF">AJ79_01440</name>
</gene>
<dbReference type="AlphaFoldDB" id="A0A2B7Y6A8"/>
<protein>
    <submittedName>
        <fullName evidence="2">Uncharacterized protein</fullName>
    </submittedName>
</protein>